<evidence type="ECO:0000256" key="11">
    <source>
        <dbReference type="ARBA" id="ARBA00023306"/>
    </source>
</evidence>
<evidence type="ECO:0000256" key="12">
    <source>
        <dbReference type="ARBA" id="ARBA00023316"/>
    </source>
</evidence>
<keyword evidence="7 14" id="KW-0547">Nucleotide-binding</keyword>
<evidence type="ECO:0000259" key="17">
    <source>
        <dbReference type="Pfam" id="PF08245"/>
    </source>
</evidence>
<evidence type="ECO:0000256" key="5">
    <source>
        <dbReference type="ARBA" id="ARBA00022598"/>
    </source>
</evidence>
<comment type="function">
    <text evidence="14">Cell wall formation.</text>
</comment>
<dbReference type="OrthoDB" id="9804126at2"/>
<dbReference type="PANTHER" id="PTHR43445:SF3">
    <property type="entry name" value="UDP-N-ACETYLMURAMATE--L-ALANINE LIGASE"/>
    <property type="match status" value="1"/>
</dbReference>
<keyword evidence="10 14" id="KW-0573">Peptidoglycan synthesis</keyword>
<comment type="pathway">
    <text evidence="2 14">Cell wall biogenesis; peptidoglycan biosynthesis.</text>
</comment>
<dbReference type="GO" id="GO:0071555">
    <property type="term" value="P:cell wall organization"/>
    <property type="evidence" value="ECO:0007669"/>
    <property type="project" value="UniProtKB-KW"/>
</dbReference>
<keyword evidence="4 14" id="KW-0963">Cytoplasm</keyword>
<dbReference type="HAMAP" id="MF_00046">
    <property type="entry name" value="MurC"/>
    <property type="match status" value="1"/>
</dbReference>
<reference evidence="18 19" key="1">
    <citation type="submission" date="2018-04" db="EMBL/GenBank/DDBJ databases">
        <title>Marixanthomonas spongiae HN-E44 sp. nov., isolated from a marine sponge.</title>
        <authorList>
            <person name="Luo L."/>
            <person name="Zhuang L."/>
        </authorList>
    </citation>
    <scope>NUCLEOTIDE SEQUENCE [LARGE SCALE GENOMIC DNA]</scope>
    <source>
        <strain evidence="18 19">HN-E44</strain>
    </source>
</reference>
<evidence type="ECO:0000313" key="18">
    <source>
        <dbReference type="EMBL" id="PVW17075.1"/>
    </source>
</evidence>
<dbReference type="NCBIfam" id="TIGR01082">
    <property type="entry name" value="murC"/>
    <property type="match status" value="1"/>
</dbReference>
<dbReference type="EMBL" id="QEHR01000001">
    <property type="protein sequence ID" value="PVW17075.1"/>
    <property type="molecule type" value="Genomic_DNA"/>
</dbReference>
<evidence type="ECO:0000256" key="10">
    <source>
        <dbReference type="ARBA" id="ARBA00022984"/>
    </source>
</evidence>
<dbReference type="Proteomes" id="UP000245962">
    <property type="component" value="Unassembled WGS sequence"/>
</dbReference>
<dbReference type="EC" id="6.3.2.8" evidence="3 14"/>
<evidence type="ECO:0000313" key="19">
    <source>
        <dbReference type="Proteomes" id="UP000245962"/>
    </source>
</evidence>
<dbReference type="GO" id="GO:0005524">
    <property type="term" value="F:ATP binding"/>
    <property type="evidence" value="ECO:0007669"/>
    <property type="project" value="UniProtKB-UniRule"/>
</dbReference>
<keyword evidence="6 14" id="KW-0132">Cell division</keyword>
<evidence type="ECO:0000256" key="2">
    <source>
        <dbReference type="ARBA" id="ARBA00004752"/>
    </source>
</evidence>
<keyword evidence="8 14" id="KW-0067">ATP-binding</keyword>
<dbReference type="InterPro" id="IPR050061">
    <property type="entry name" value="MurCDEF_pg_biosynth"/>
</dbReference>
<dbReference type="GO" id="GO:0008763">
    <property type="term" value="F:UDP-N-acetylmuramate-L-alanine ligase activity"/>
    <property type="evidence" value="ECO:0007669"/>
    <property type="project" value="UniProtKB-UniRule"/>
</dbReference>
<feature type="domain" description="Mur ligase central" evidence="17">
    <location>
        <begin position="117"/>
        <end position="286"/>
    </location>
</feature>
<dbReference type="SUPFAM" id="SSF53244">
    <property type="entry name" value="MurD-like peptide ligases, peptide-binding domain"/>
    <property type="match status" value="1"/>
</dbReference>
<evidence type="ECO:0000259" key="16">
    <source>
        <dbReference type="Pfam" id="PF02875"/>
    </source>
</evidence>
<dbReference type="InterPro" id="IPR036565">
    <property type="entry name" value="Mur-like_cat_sf"/>
</dbReference>
<dbReference type="Pfam" id="PF02875">
    <property type="entry name" value="Mur_ligase_C"/>
    <property type="match status" value="1"/>
</dbReference>
<protein>
    <recommendedName>
        <fullName evidence="3 14">UDP-N-acetylmuramate--L-alanine ligase</fullName>
        <ecNumber evidence="3 14">6.3.2.8</ecNumber>
    </recommendedName>
    <alternativeName>
        <fullName evidence="14">UDP-N-acetylmuramoyl-L-alanine synthetase</fullName>
    </alternativeName>
</protein>
<dbReference type="Gene3D" id="3.40.50.720">
    <property type="entry name" value="NAD(P)-binding Rossmann-like Domain"/>
    <property type="match status" value="1"/>
</dbReference>
<dbReference type="InterPro" id="IPR036615">
    <property type="entry name" value="Mur_ligase_C_dom_sf"/>
</dbReference>
<evidence type="ECO:0000256" key="14">
    <source>
        <dbReference type="HAMAP-Rule" id="MF_00046"/>
    </source>
</evidence>
<dbReference type="Pfam" id="PF01225">
    <property type="entry name" value="Mur_ligase"/>
    <property type="match status" value="1"/>
</dbReference>
<proteinExistence type="inferred from homology"/>
<dbReference type="GO" id="GO:0009252">
    <property type="term" value="P:peptidoglycan biosynthetic process"/>
    <property type="evidence" value="ECO:0007669"/>
    <property type="project" value="UniProtKB-UniRule"/>
</dbReference>
<dbReference type="AlphaFoldDB" id="A0A2U0I7I9"/>
<evidence type="ECO:0000256" key="9">
    <source>
        <dbReference type="ARBA" id="ARBA00022960"/>
    </source>
</evidence>
<dbReference type="SUPFAM" id="SSF51984">
    <property type="entry name" value="MurCD N-terminal domain"/>
    <property type="match status" value="1"/>
</dbReference>
<comment type="similarity">
    <text evidence="14">Belongs to the MurCDEF family.</text>
</comment>
<keyword evidence="9 14" id="KW-0133">Cell shape</keyword>
<feature type="domain" description="Mur ligase N-terminal catalytic" evidence="15">
    <location>
        <begin position="10"/>
        <end position="110"/>
    </location>
</feature>
<dbReference type="UniPathway" id="UPA00219"/>
<comment type="caution">
    <text evidence="18">The sequence shown here is derived from an EMBL/GenBank/DDBJ whole genome shotgun (WGS) entry which is preliminary data.</text>
</comment>
<feature type="domain" description="Mur ligase C-terminal" evidence="16">
    <location>
        <begin position="308"/>
        <end position="421"/>
    </location>
</feature>
<evidence type="ECO:0000256" key="7">
    <source>
        <dbReference type="ARBA" id="ARBA00022741"/>
    </source>
</evidence>
<comment type="subcellular location">
    <subcellularLocation>
        <location evidence="1 14">Cytoplasm</location>
    </subcellularLocation>
</comment>
<evidence type="ECO:0000256" key="13">
    <source>
        <dbReference type="ARBA" id="ARBA00047833"/>
    </source>
</evidence>
<dbReference type="Pfam" id="PF08245">
    <property type="entry name" value="Mur_ligase_M"/>
    <property type="match status" value="1"/>
</dbReference>
<comment type="catalytic activity">
    <reaction evidence="13 14">
        <text>UDP-N-acetyl-alpha-D-muramate + L-alanine + ATP = UDP-N-acetyl-alpha-D-muramoyl-L-alanine + ADP + phosphate + H(+)</text>
        <dbReference type="Rhea" id="RHEA:23372"/>
        <dbReference type="ChEBI" id="CHEBI:15378"/>
        <dbReference type="ChEBI" id="CHEBI:30616"/>
        <dbReference type="ChEBI" id="CHEBI:43474"/>
        <dbReference type="ChEBI" id="CHEBI:57972"/>
        <dbReference type="ChEBI" id="CHEBI:70757"/>
        <dbReference type="ChEBI" id="CHEBI:83898"/>
        <dbReference type="ChEBI" id="CHEBI:456216"/>
        <dbReference type="EC" id="6.3.2.8"/>
    </reaction>
</comment>
<gene>
    <name evidence="14" type="primary">murC</name>
    <name evidence="18" type="ORF">DDV96_00690</name>
</gene>
<evidence type="ECO:0000259" key="15">
    <source>
        <dbReference type="Pfam" id="PF01225"/>
    </source>
</evidence>
<dbReference type="GO" id="GO:0005737">
    <property type="term" value="C:cytoplasm"/>
    <property type="evidence" value="ECO:0007669"/>
    <property type="project" value="UniProtKB-SubCell"/>
</dbReference>
<dbReference type="InterPro" id="IPR000713">
    <property type="entry name" value="Mur_ligase_N"/>
</dbReference>
<evidence type="ECO:0000256" key="1">
    <source>
        <dbReference type="ARBA" id="ARBA00004496"/>
    </source>
</evidence>
<keyword evidence="11 14" id="KW-0131">Cell cycle</keyword>
<evidence type="ECO:0000256" key="3">
    <source>
        <dbReference type="ARBA" id="ARBA00012211"/>
    </source>
</evidence>
<feature type="binding site" evidence="14">
    <location>
        <begin position="119"/>
        <end position="125"/>
    </location>
    <ligand>
        <name>ATP</name>
        <dbReference type="ChEBI" id="CHEBI:30616"/>
    </ligand>
</feature>
<dbReference type="SUPFAM" id="SSF53623">
    <property type="entry name" value="MurD-like peptide ligases, catalytic domain"/>
    <property type="match status" value="1"/>
</dbReference>
<dbReference type="RefSeq" id="WP_116692820.1">
    <property type="nucleotide sequence ID" value="NZ_QEHR01000001.1"/>
</dbReference>
<keyword evidence="19" id="KW-1185">Reference proteome</keyword>
<accession>A0A2U0I7I9</accession>
<dbReference type="GO" id="GO:0051301">
    <property type="term" value="P:cell division"/>
    <property type="evidence" value="ECO:0007669"/>
    <property type="project" value="UniProtKB-KW"/>
</dbReference>
<keyword evidence="12 14" id="KW-0961">Cell wall biogenesis/degradation</keyword>
<evidence type="ECO:0000256" key="4">
    <source>
        <dbReference type="ARBA" id="ARBA00022490"/>
    </source>
</evidence>
<sequence>MKHLNDIQTLYFIGIGGIGMSALARYCKLQGYKVLGYDKTESHITETLEKEGIPVSFIDSVDAISNKGYDKKTTLVVFTPAVKQSTILTWFQENEYKIVKRATLLGEVTKDTFCLAVAGTHGKTTTSAILGHLLAETGMAVTAFLGGIAENYNSNFISNGTAITVVEADEFDRSFMQLRPDIACVTSMDADHLDVYGDISEFEKTFEDFAALVSEKDNLLHKKGLPLYGKTVAVEEEANYEAQQVRIEEGGYVFNLKTPTQTLENLRFQLPGKHNLHNAVTALGMAILAGSPTHRLPEALQSFKGVKRRFTYKLKTDNVVLIDDYAHHPTELNALYQAVTEMYPNERKLIVFQPHLFSRTKDFAGGFAESLAQFDEVILLDIYPARETPMEGITSKWLLEMIDMEHKKLVSKNDLVQAVKQSNCRLKIMAGAGDIGVEVDKVKKSLENEA</sequence>
<dbReference type="InterPro" id="IPR004101">
    <property type="entry name" value="Mur_ligase_C"/>
</dbReference>
<dbReference type="Gene3D" id="3.40.1190.10">
    <property type="entry name" value="Mur-like, catalytic domain"/>
    <property type="match status" value="1"/>
</dbReference>
<dbReference type="GO" id="GO:0008360">
    <property type="term" value="P:regulation of cell shape"/>
    <property type="evidence" value="ECO:0007669"/>
    <property type="project" value="UniProtKB-KW"/>
</dbReference>
<dbReference type="InterPro" id="IPR013221">
    <property type="entry name" value="Mur_ligase_cen"/>
</dbReference>
<dbReference type="Gene3D" id="3.90.190.20">
    <property type="entry name" value="Mur ligase, C-terminal domain"/>
    <property type="match status" value="1"/>
</dbReference>
<evidence type="ECO:0000256" key="6">
    <source>
        <dbReference type="ARBA" id="ARBA00022618"/>
    </source>
</evidence>
<organism evidence="18 19">
    <name type="scientific">Marixanthomonas spongiae</name>
    <dbReference type="NCBI Taxonomy" id="2174845"/>
    <lineage>
        <taxon>Bacteria</taxon>
        <taxon>Pseudomonadati</taxon>
        <taxon>Bacteroidota</taxon>
        <taxon>Flavobacteriia</taxon>
        <taxon>Flavobacteriales</taxon>
        <taxon>Flavobacteriaceae</taxon>
        <taxon>Marixanthomonas</taxon>
    </lineage>
</organism>
<dbReference type="InterPro" id="IPR005758">
    <property type="entry name" value="UDP-N-AcMur_Ala_ligase_MurC"/>
</dbReference>
<keyword evidence="5 14" id="KW-0436">Ligase</keyword>
<dbReference type="PANTHER" id="PTHR43445">
    <property type="entry name" value="UDP-N-ACETYLMURAMATE--L-ALANINE LIGASE-RELATED"/>
    <property type="match status" value="1"/>
</dbReference>
<evidence type="ECO:0000256" key="8">
    <source>
        <dbReference type="ARBA" id="ARBA00022840"/>
    </source>
</evidence>
<name>A0A2U0I7I9_9FLAO</name>